<evidence type="ECO:0000256" key="3">
    <source>
        <dbReference type="ARBA" id="ARBA00022989"/>
    </source>
</evidence>
<comment type="subcellular location">
    <subcellularLocation>
        <location evidence="1">Endomembrane system</location>
        <topology evidence="1">Multi-pass membrane protein</topology>
    </subcellularLocation>
</comment>
<keyword evidence="3 5" id="KW-1133">Transmembrane helix</keyword>
<evidence type="ECO:0000313" key="6">
    <source>
        <dbReference type="EMBL" id="HDI82503.1"/>
    </source>
</evidence>
<feature type="transmembrane region" description="Helical" evidence="5">
    <location>
        <begin position="224"/>
        <end position="245"/>
    </location>
</feature>
<evidence type="ECO:0000256" key="4">
    <source>
        <dbReference type="ARBA" id="ARBA00023136"/>
    </source>
</evidence>
<dbReference type="GO" id="GO:0012505">
    <property type="term" value="C:endomembrane system"/>
    <property type="evidence" value="ECO:0007669"/>
    <property type="project" value="UniProtKB-SubCell"/>
</dbReference>
<feature type="transmembrane region" description="Helical" evidence="5">
    <location>
        <begin position="196"/>
        <end position="217"/>
    </location>
</feature>
<feature type="transmembrane region" description="Helical" evidence="5">
    <location>
        <begin position="257"/>
        <end position="275"/>
    </location>
</feature>
<feature type="transmembrane region" description="Helical" evidence="5">
    <location>
        <begin position="158"/>
        <end position="176"/>
    </location>
</feature>
<dbReference type="AlphaFoldDB" id="A0A7C0ZGQ0"/>
<dbReference type="SUPFAM" id="SSF47240">
    <property type="entry name" value="Ferritin-like"/>
    <property type="match status" value="1"/>
</dbReference>
<dbReference type="InterPro" id="IPR008217">
    <property type="entry name" value="Ccc1_fam"/>
</dbReference>
<dbReference type="InterPro" id="IPR039376">
    <property type="entry name" value="Ferritin_CCC1_N"/>
</dbReference>
<dbReference type="EMBL" id="DQWE01000076">
    <property type="protein sequence ID" value="HDI82503.1"/>
    <property type="molecule type" value="Genomic_DNA"/>
</dbReference>
<comment type="caution">
    <text evidence="6">The sequence shown here is derived from an EMBL/GenBank/DDBJ whole genome shotgun (WGS) entry which is preliminary data.</text>
</comment>
<keyword evidence="2 5" id="KW-0812">Transmembrane</keyword>
<dbReference type="CDD" id="cd01044">
    <property type="entry name" value="Ferritin_CCC1_N"/>
    <property type="match status" value="1"/>
</dbReference>
<dbReference type="Proteomes" id="UP000885847">
    <property type="component" value="Unassembled WGS sequence"/>
</dbReference>
<dbReference type="GO" id="GO:0005384">
    <property type="term" value="F:manganese ion transmembrane transporter activity"/>
    <property type="evidence" value="ECO:0007669"/>
    <property type="project" value="InterPro"/>
</dbReference>
<keyword evidence="4 5" id="KW-0472">Membrane</keyword>
<feature type="transmembrane region" description="Helical" evidence="5">
    <location>
        <begin position="58"/>
        <end position="78"/>
    </location>
</feature>
<evidence type="ECO:0000256" key="1">
    <source>
        <dbReference type="ARBA" id="ARBA00004127"/>
    </source>
</evidence>
<name>A0A7C0ZGQ0_UNCW3</name>
<reference evidence="6" key="1">
    <citation type="journal article" date="2020" name="mSystems">
        <title>Genome- and Community-Level Interaction Insights into Carbon Utilization and Element Cycling Functions of Hydrothermarchaeota in Hydrothermal Sediment.</title>
        <authorList>
            <person name="Zhou Z."/>
            <person name="Liu Y."/>
            <person name="Xu W."/>
            <person name="Pan J."/>
            <person name="Luo Z.H."/>
            <person name="Li M."/>
        </authorList>
    </citation>
    <scope>NUCLEOTIDE SEQUENCE [LARGE SCALE GENOMIC DNA]</scope>
    <source>
        <strain evidence="6">HyVt-102</strain>
    </source>
</reference>
<organism evidence="6">
    <name type="scientific">candidate division WOR-3 bacterium</name>
    <dbReference type="NCBI Taxonomy" id="2052148"/>
    <lineage>
        <taxon>Bacteria</taxon>
        <taxon>Bacteria division WOR-3</taxon>
    </lineage>
</organism>
<accession>A0A7C0ZGQ0</accession>
<dbReference type="PANTHER" id="PTHR31851">
    <property type="entry name" value="FE(2+)/MN(2+) TRANSPORTER PCL1"/>
    <property type="match status" value="1"/>
</dbReference>
<evidence type="ECO:0000256" key="5">
    <source>
        <dbReference type="SAM" id="Phobius"/>
    </source>
</evidence>
<dbReference type="CDD" id="cd02431">
    <property type="entry name" value="Ferritin_CCC1_C"/>
    <property type="match status" value="1"/>
</dbReference>
<dbReference type="GO" id="GO:0030026">
    <property type="term" value="P:intracellular manganese ion homeostasis"/>
    <property type="evidence" value="ECO:0007669"/>
    <property type="project" value="InterPro"/>
</dbReference>
<sequence>MRQLEAFQREERTEYIIYSFLARRVKGKNGEVLKKIALDELKHYEFWRKYTGRELRPYYFSIFKYILLQFFFGITFTLKLMEGGEKDTQELYSNVIKEIEDARDVLHDEVLHERALLNMIDEERIGYISSMILGLNDALVELTGALAGLTLSLQHRKTVVLAGFITGIAAALSMAASEYLSTKSEAEHKRSPVKSAFYTGMAYIFTVILLLLPYVFIPNILLALLGTVIIAIFIIYFFTFFVSVVHEKPFGRSFLEMFIISMGVASISFGIGYLIRRFLNIDI</sequence>
<feature type="transmembrane region" description="Helical" evidence="5">
    <location>
        <begin position="125"/>
        <end position="151"/>
    </location>
</feature>
<evidence type="ECO:0000256" key="2">
    <source>
        <dbReference type="ARBA" id="ARBA00022692"/>
    </source>
</evidence>
<protein>
    <submittedName>
        <fullName evidence="6">Rubrerythrin family protein</fullName>
    </submittedName>
</protein>
<proteinExistence type="predicted"/>
<dbReference type="Pfam" id="PF01988">
    <property type="entry name" value="VIT1"/>
    <property type="match status" value="1"/>
</dbReference>
<gene>
    <name evidence="6" type="ORF">ENF18_01770</name>
</gene>
<dbReference type="InterPro" id="IPR009078">
    <property type="entry name" value="Ferritin-like_SF"/>
</dbReference>